<keyword evidence="5 8" id="KW-1133">Transmembrane helix</keyword>
<dbReference type="NCBIfam" id="TIGR00546">
    <property type="entry name" value="lnt"/>
    <property type="match status" value="1"/>
</dbReference>
<dbReference type="InterPro" id="IPR036526">
    <property type="entry name" value="C-N_Hydrolase_sf"/>
</dbReference>
<feature type="transmembrane region" description="Helical" evidence="8">
    <location>
        <begin position="58"/>
        <end position="79"/>
    </location>
</feature>
<evidence type="ECO:0000256" key="2">
    <source>
        <dbReference type="ARBA" id="ARBA00022475"/>
    </source>
</evidence>
<keyword evidence="6 8" id="KW-0472">Membrane</keyword>
<dbReference type="RefSeq" id="WP_260559368.1">
    <property type="nucleotide sequence ID" value="NZ_BAABEC010000188.1"/>
</dbReference>
<dbReference type="Proteomes" id="UP001060261">
    <property type="component" value="Chromosome"/>
</dbReference>
<comment type="function">
    <text evidence="8">Catalyzes the phospholipid dependent N-acylation of the N-terminal cysteine of apolipoprotein, the last step in lipoprotein maturation.</text>
</comment>
<evidence type="ECO:0000256" key="3">
    <source>
        <dbReference type="ARBA" id="ARBA00022679"/>
    </source>
</evidence>
<comment type="caution">
    <text evidence="8">Lacks conserved residue(s) required for the propagation of feature annotation.</text>
</comment>
<feature type="domain" description="CN hydrolase" evidence="9">
    <location>
        <begin position="233"/>
        <end position="462"/>
    </location>
</feature>
<dbReference type="Pfam" id="PF00795">
    <property type="entry name" value="CN_hydrolase"/>
    <property type="match status" value="1"/>
</dbReference>
<dbReference type="PANTHER" id="PTHR38686:SF1">
    <property type="entry name" value="APOLIPOPROTEIN N-ACYLTRANSFERASE"/>
    <property type="match status" value="1"/>
</dbReference>
<dbReference type="InterPro" id="IPR045378">
    <property type="entry name" value="LNT_N"/>
</dbReference>
<dbReference type="InterPro" id="IPR004563">
    <property type="entry name" value="Apolipo_AcylTrfase"/>
</dbReference>
<comment type="subcellular location">
    <subcellularLocation>
        <location evidence="1 8">Cell membrane</location>
        <topology evidence="1 8">Multi-pass membrane protein</topology>
    </subcellularLocation>
</comment>
<dbReference type="HAMAP" id="MF_01148">
    <property type="entry name" value="Lnt"/>
    <property type="match status" value="1"/>
</dbReference>
<organism evidence="10 11">
    <name type="scientific">Deinococcus rubellus</name>
    <dbReference type="NCBI Taxonomy" id="1889240"/>
    <lineage>
        <taxon>Bacteria</taxon>
        <taxon>Thermotogati</taxon>
        <taxon>Deinococcota</taxon>
        <taxon>Deinococci</taxon>
        <taxon>Deinococcales</taxon>
        <taxon>Deinococcaceae</taxon>
        <taxon>Deinococcus</taxon>
    </lineage>
</organism>
<keyword evidence="2 8" id="KW-1003">Cell membrane</keyword>
<evidence type="ECO:0000256" key="1">
    <source>
        <dbReference type="ARBA" id="ARBA00004651"/>
    </source>
</evidence>
<keyword evidence="11" id="KW-1185">Reference proteome</keyword>
<comment type="similarity">
    <text evidence="8">Belongs to the CN hydrolase family. Apolipoprotein N-acyltransferase subfamily.</text>
</comment>
<keyword evidence="4 8" id="KW-0812">Transmembrane</keyword>
<feature type="transmembrane region" description="Helical" evidence="8">
    <location>
        <begin position="20"/>
        <end position="46"/>
    </location>
</feature>
<feature type="transmembrane region" description="Helical" evidence="8">
    <location>
        <begin position="174"/>
        <end position="195"/>
    </location>
</feature>
<evidence type="ECO:0000313" key="11">
    <source>
        <dbReference type="Proteomes" id="UP001060261"/>
    </source>
</evidence>
<evidence type="ECO:0000256" key="7">
    <source>
        <dbReference type="ARBA" id="ARBA00023315"/>
    </source>
</evidence>
<evidence type="ECO:0000256" key="5">
    <source>
        <dbReference type="ARBA" id="ARBA00022989"/>
    </source>
</evidence>
<evidence type="ECO:0000313" key="10">
    <source>
        <dbReference type="EMBL" id="UWX63075.1"/>
    </source>
</evidence>
<gene>
    <name evidence="8 10" type="primary">lnt</name>
    <name evidence="10" type="ORF">N0D28_09915</name>
</gene>
<dbReference type="CDD" id="cd07571">
    <property type="entry name" value="ALP_N-acyl_transferase"/>
    <property type="match status" value="1"/>
</dbReference>
<evidence type="ECO:0000256" key="6">
    <source>
        <dbReference type="ARBA" id="ARBA00023136"/>
    </source>
</evidence>
<feature type="transmembrane region" description="Helical" evidence="8">
    <location>
        <begin position="99"/>
        <end position="121"/>
    </location>
</feature>
<dbReference type="Pfam" id="PF20154">
    <property type="entry name" value="LNT_N"/>
    <property type="match status" value="1"/>
</dbReference>
<feature type="transmembrane region" description="Helical" evidence="8">
    <location>
        <begin position="468"/>
        <end position="489"/>
    </location>
</feature>
<comment type="catalytic activity">
    <reaction evidence="8">
        <text>N-terminal S-1,2-diacyl-sn-glyceryl-L-cysteinyl-[lipoprotein] + a glycerophospholipid = N-acyl-S-1,2-diacyl-sn-glyceryl-L-cysteinyl-[lipoprotein] + a 2-acyl-sn-glycero-3-phospholipid + H(+)</text>
        <dbReference type="Rhea" id="RHEA:48228"/>
        <dbReference type="Rhea" id="RHEA-COMP:14681"/>
        <dbReference type="Rhea" id="RHEA-COMP:14684"/>
        <dbReference type="ChEBI" id="CHEBI:15378"/>
        <dbReference type="ChEBI" id="CHEBI:136912"/>
        <dbReference type="ChEBI" id="CHEBI:140656"/>
        <dbReference type="ChEBI" id="CHEBI:140657"/>
        <dbReference type="ChEBI" id="CHEBI:140660"/>
        <dbReference type="EC" id="2.3.1.269"/>
    </reaction>
</comment>
<dbReference type="PROSITE" id="PS50263">
    <property type="entry name" value="CN_HYDROLASE"/>
    <property type="match status" value="1"/>
</dbReference>
<accession>A0ABY5YDD1</accession>
<dbReference type="SUPFAM" id="SSF56317">
    <property type="entry name" value="Carbon-nitrogen hydrolase"/>
    <property type="match status" value="1"/>
</dbReference>
<dbReference type="EC" id="2.3.1.269" evidence="8"/>
<sequence>MSARVGTPLTGPLQLLLSTALGVLLALCGLPLWWSAVSVLPLAALLWQLSRQPSARQLVVQTFWAISAYFAAQLFWLVVFMHNLMASDGGLPSAVAWPLAALALSLLFMLEGVFWAVMAALVARFFRTPQARLWGLAGGWVILEWTRTLGALAFPWSGLGYTLLRTPLIQVADLGGVLLLSALITASAAALVTLVQSRNPRPALLMALLWLSSLGYGLTRTPAQGPVGQALLLRTDFDSFSKAAGLSFGQFWQTQLNLSAQRRSGEVLIWSETAVPDPSYLLGTSDFPGVPAPGLYGLAQRPSNTAVGWDGQAITGSFDKAHPVPMGEYFPLSGALRPLYDLIFNLIGFAFDPQFPGQSYTPISLGGVLYGVYICYDSIVAQVARWQAIGGAQVLVNVSNDGWYSGWGVWQHFDMGRLRAIETRRYVLRSVNKGVAAVINDLGEPLQTLTTGEGVLHAEFPLLSSTTLYMRLGDLPALLAALLLLGYAARADRRK</sequence>
<dbReference type="EMBL" id="CP104213">
    <property type="protein sequence ID" value="UWX63075.1"/>
    <property type="molecule type" value="Genomic_DNA"/>
</dbReference>
<comment type="pathway">
    <text evidence="8">Protein modification; lipoprotein biosynthesis (N-acyl transfer).</text>
</comment>
<protein>
    <recommendedName>
        <fullName evidence="8">Apolipoprotein N-acyltransferase</fullName>
        <shortName evidence="8">ALP N-acyltransferase</shortName>
        <ecNumber evidence="8">2.3.1.269</ecNumber>
    </recommendedName>
</protein>
<proteinExistence type="inferred from homology"/>
<evidence type="ECO:0000256" key="8">
    <source>
        <dbReference type="HAMAP-Rule" id="MF_01148"/>
    </source>
</evidence>
<evidence type="ECO:0000259" key="9">
    <source>
        <dbReference type="PROSITE" id="PS50263"/>
    </source>
</evidence>
<keyword evidence="3 8" id="KW-0808">Transferase</keyword>
<dbReference type="PANTHER" id="PTHR38686">
    <property type="entry name" value="APOLIPOPROTEIN N-ACYLTRANSFERASE"/>
    <property type="match status" value="1"/>
</dbReference>
<name>A0ABY5YDD1_9DEIO</name>
<dbReference type="Gene3D" id="3.60.110.10">
    <property type="entry name" value="Carbon-nitrogen hydrolase"/>
    <property type="match status" value="1"/>
</dbReference>
<evidence type="ECO:0000256" key="4">
    <source>
        <dbReference type="ARBA" id="ARBA00022692"/>
    </source>
</evidence>
<dbReference type="InterPro" id="IPR003010">
    <property type="entry name" value="C-N_Hydrolase"/>
</dbReference>
<reference evidence="10" key="1">
    <citation type="submission" date="2022-09" db="EMBL/GenBank/DDBJ databases">
        <title>genome sequence of Deinococcus rubellus.</title>
        <authorList>
            <person name="Srinivasan S."/>
        </authorList>
    </citation>
    <scope>NUCLEOTIDE SEQUENCE</scope>
    <source>
        <strain evidence="10">Ant6</strain>
    </source>
</reference>
<keyword evidence="7 8" id="KW-0012">Acyltransferase</keyword>